<keyword evidence="1 2" id="KW-0539">Nucleus</keyword>
<dbReference type="PROSITE" id="PS50071">
    <property type="entry name" value="HOMEOBOX_2"/>
    <property type="match status" value="1"/>
</dbReference>
<accession>A0A6S6W3A5</accession>
<evidence type="ECO:0000256" key="1">
    <source>
        <dbReference type="PROSITE-ProRule" id="PRU00108"/>
    </source>
</evidence>
<dbReference type="SUPFAM" id="SSF46689">
    <property type="entry name" value="Homeodomain-like"/>
    <property type="match status" value="1"/>
</dbReference>
<evidence type="ECO:0000256" key="2">
    <source>
        <dbReference type="RuleBase" id="RU000682"/>
    </source>
</evidence>
<dbReference type="EMBL" id="HG992981">
    <property type="protein sequence ID" value="CAE7175648.1"/>
    <property type="molecule type" value="Genomic_DNA"/>
</dbReference>
<keyword evidence="1 2" id="KW-0371">Homeobox</keyword>
<dbReference type="CDD" id="cd00086">
    <property type="entry name" value="homeodomain"/>
    <property type="match status" value="1"/>
</dbReference>
<reference evidence="3" key="1">
    <citation type="submission" date="2021-02" db="EMBL/GenBank/DDBJ databases">
        <authorList>
            <person name="Syme A R."/>
            <person name="Syme A R."/>
            <person name="Moolhuijzen P."/>
        </authorList>
    </citation>
    <scope>NUCLEOTIDE SEQUENCE</scope>
    <source>
        <strain evidence="3">W1-1</strain>
    </source>
</reference>
<dbReference type="SMART" id="SM00389">
    <property type="entry name" value="HOX"/>
    <property type="match status" value="1"/>
</dbReference>
<name>A0A6S6W3A5_9PLEO</name>
<dbReference type="AlphaFoldDB" id="A0A6S6W3A5"/>
<feature type="DNA-binding region" description="Homeobox" evidence="1">
    <location>
        <begin position="183"/>
        <end position="242"/>
    </location>
</feature>
<dbReference type="GO" id="GO:0005634">
    <property type="term" value="C:nucleus"/>
    <property type="evidence" value="ECO:0007669"/>
    <property type="project" value="UniProtKB-SubCell"/>
</dbReference>
<dbReference type="Pfam" id="PF00046">
    <property type="entry name" value="Homeodomain"/>
    <property type="match status" value="1"/>
</dbReference>
<dbReference type="InterPro" id="IPR009057">
    <property type="entry name" value="Homeodomain-like_sf"/>
</dbReference>
<evidence type="ECO:0000313" key="3">
    <source>
        <dbReference type="EMBL" id="CAE7175648.1"/>
    </source>
</evidence>
<keyword evidence="1 2" id="KW-0238">DNA-binding</keyword>
<comment type="subcellular location">
    <subcellularLocation>
        <location evidence="1 2">Nucleus</location>
    </subcellularLocation>
</comment>
<organism evidence="3 4">
    <name type="scientific">Pyrenophora teres f. teres</name>
    <dbReference type="NCBI Taxonomy" id="97479"/>
    <lineage>
        <taxon>Eukaryota</taxon>
        <taxon>Fungi</taxon>
        <taxon>Dikarya</taxon>
        <taxon>Ascomycota</taxon>
        <taxon>Pezizomycotina</taxon>
        <taxon>Dothideomycetes</taxon>
        <taxon>Pleosporomycetidae</taxon>
        <taxon>Pleosporales</taxon>
        <taxon>Pleosporineae</taxon>
        <taxon>Pleosporaceae</taxon>
        <taxon>Pyrenophora</taxon>
    </lineage>
</organism>
<gene>
    <name evidence="3" type="ORF">PTTW11_05850</name>
</gene>
<dbReference type="Proteomes" id="UP000472372">
    <property type="component" value="Chromosome 5"/>
</dbReference>
<sequence>MESDWTFDQFNETDNFDVFNLDSADFGTTGSIGIDDTNFFEMLGIPDDESASHTPWWPSTLMEQTSANVANITQANEPQYISDEAHVDPLMLLAKGNEQQSGIQPFSPDCQPDLPDMSGSGSHDYQRENQMISMGLVNVPLSVTEATEPLRHLPPLETMPDVAQLGVKRRRTSNSPSKTGKKKRQTRIFISPFAQSVLKQHFQSNPYPDEADLALLAGKTHFSIRSVKTWFSNYRARADYACSYPLEDMGEVEHPPGDAGGYPTGALAMPRVTAASLQVLESQSPPSGKDSIERFITTPPSEDPVSPASIKATLELCDSLTSQYDPLAGDQSEGSVLAPGHISPSTLEEDRVVDAEAGHLLQRNVNFKKPLNDQNDIIEICLNICTTVHGLAAVAHFDIEVSGQGTRKPSTTVQIIGFAVWRLPGI</sequence>
<dbReference type="GO" id="GO:0003677">
    <property type="term" value="F:DNA binding"/>
    <property type="evidence" value="ECO:0007669"/>
    <property type="project" value="UniProtKB-UniRule"/>
</dbReference>
<proteinExistence type="predicted"/>
<dbReference type="InterPro" id="IPR001356">
    <property type="entry name" value="HD"/>
</dbReference>
<evidence type="ECO:0000313" key="4">
    <source>
        <dbReference type="Proteomes" id="UP000472372"/>
    </source>
</evidence>
<protein>
    <submittedName>
        <fullName evidence="3">Homeodomain-containing transcription factor</fullName>
    </submittedName>
</protein>
<dbReference type="Gene3D" id="1.10.10.60">
    <property type="entry name" value="Homeodomain-like"/>
    <property type="match status" value="1"/>
</dbReference>